<name>A0ABV8FQY8_9ACTN</name>
<evidence type="ECO:0000313" key="3">
    <source>
        <dbReference type="Proteomes" id="UP001595847"/>
    </source>
</evidence>
<keyword evidence="3" id="KW-1185">Reference proteome</keyword>
<evidence type="ECO:0000259" key="1">
    <source>
        <dbReference type="Pfam" id="PF04149"/>
    </source>
</evidence>
<reference evidence="3" key="1">
    <citation type="journal article" date="2019" name="Int. J. Syst. Evol. Microbiol.">
        <title>The Global Catalogue of Microorganisms (GCM) 10K type strain sequencing project: providing services to taxonomists for standard genome sequencing and annotation.</title>
        <authorList>
            <consortium name="The Broad Institute Genomics Platform"/>
            <consortium name="The Broad Institute Genome Sequencing Center for Infectious Disease"/>
            <person name="Wu L."/>
            <person name="Ma J."/>
        </authorList>
    </citation>
    <scope>NUCLEOTIDE SEQUENCE [LARGE SCALE GENOMIC DNA]</scope>
    <source>
        <strain evidence="3">TBRC 1826</strain>
    </source>
</reference>
<dbReference type="Proteomes" id="UP001595847">
    <property type="component" value="Unassembled WGS sequence"/>
</dbReference>
<accession>A0ABV8FQY8</accession>
<organism evidence="2 3">
    <name type="scientific">Nocardiopsis sediminis</name>
    <dbReference type="NCBI Taxonomy" id="1778267"/>
    <lineage>
        <taxon>Bacteria</taxon>
        <taxon>Bacillati</taxon>
        <taxon>Actinomycetota</taxon>
        <taxon>Actinomycetes</taxon>
        <taxon>Streptosporangiales</taxon>
        <taxon>Nocardiopsidaceae</taxon>
        <taxon>Nocardiopsis</taxon>
    </lineage>
</organism>
<dbReference type="InterPro" id="IPR007278">
    <property type="entry name" value="DUF397"/>
</dbReference>
<dbReference type="Pfam" id="PF04149">
    <property type="entry name" value="DUF397"/>
    <property type="match status" value="1"/>
</dbReference>
<evidence type="ECO:0000313" key="2">
    <source>
        <dbReference type="EMBL" id="MFC3997081.1"/>
    </source>
</evidence>
<dbReference type="EMBL" id="JBHSBH010000009">
    <property type="protein sequence ID" value="MFC3997081.1"/>
    <property type="molecule type" value="Genomic_DNA"/>
</dbReference>
<sequence>MSYARNDWHKSSYSDGNGGNCIEVAEGRTTFVRDTQNRDLATLAFPSSEWRALLAEIDGFSIDD</sequence>
<dbReference type="RefSeq" id="WP_378533726.1">
    <property type="nucleotide sequence ID" value="NZ_JBHSBH010000009.1"/>
</dbReference>
<gene>
    <name evidence="2" type="ORF">ACFOVU_14205</name>
</gene>
<protein>
    <submittedName>
        <fullName evidence="2">DUF397 domain-containing protein</fullName>
    </submittedName>
</protein>
<feature type="domain" description="DUF397" evidence="1">
    <location>
        <begin position="7"/>
        <end position="57"/>
    </location>
</feature>
<proteinExistence type="predicted"/>
<comment type="caution">
    <text evidence="2">The sequence shown here is derived from an EMBL/GenBank/DDBJ whole genome shotgun (WGS) entry which is preliminary data.</text>
</comment>